<dbReference type="PROSITE" id="PS00414">
    <property type="entry name" value="PROFILIN"/>
    <property type="match status" value="1"/>
</dbReference>
<dbReference type="GO" id="GO:0003779">
    <property type="term" value="F:actin binding"/>
    <property type="evidence" value="ECO:0007669"/>
    <property type="project" value="InterPro"/>
</dbReference>
<reference evidence="1 2" key="1">
    <citation type="submission" date="2015-11" db="EMBL/GenBank/DDBJ databases">
        <title>Genomic analysis of 38 Legionella species identifies large and diverse effector repertoires.</title>
        <authorList>
            <person name="Burstein D."/>
            <person name="Amaro F."/>
            <person name="Zusman T."/>
            <person name="Lifshitz Z."/>
            <person name="Cohen O."/>
            <person name="Gilbert J.A."/>
            <person name="Pupko T."/>
            <person name="Shuman H.A."/>
            <person name="Segal G."/>
        </authorList>
    </citation>
    <scope>NUCLEOTIDE SEQUENCE [LARGE SCALE GENOMIC DNA]</scope>
    <source>
        <strain evidence="1 2">ATCC 43878</strain>
    </source>
</reference>
<dbReference type="EMBL" id="LNXV01000003">
    <property type="protein sequence ID" value="KTC87062.1"/>
    <property type="molecule type" value="Genomic_DNA"/>
</dbReference>
<keyword evidence="2" id="KW-1185">Reference proteome</keyword>
<gene>
    <name evidence="1" type="ORF">Lbru_0291</name>
</gene>
<proteinExistence type="predicted"/>
<dbReference type="InterPro" id="IPR027310">
    <property type="entry name" value="Profilin_CS"/>
</dbReference>
<dbReference type="PATRIC" id="fig|29422.6.peg.304"/>
<accession>A0A0W0SUJ3</accession>
<evidence type="ECO:0000313" key="2">
    <source>
        <dbReference type="Proteomes" id="UP000054742"/>
    </source>
</evidence>
<dbReference type="Proteomes" id="UP000054742">
    <property type="component" value="Unassembled WGS sequence"/>
</dbReference>
<evidence type="ECO:0000313" key="1">
    <source>
        <dbReference type="EMBL" id="KTC87062.1"/>
    </source>
</evidence>
<sequence>MSLWQIYAEANRDFDKKIKGLIPQAKRVLSKYPHDFDNELLYVVIRSILNQRNIHAYSEISETELKEILNDKLLFNSILSFNLSGLSEQLQRQINWLDHNDAPIKDDTKVTLRQQFLLELHAILVQKFQGSTIDEQLRFKLTISKQMGDKITDSNIESLKDHSTLGFIQPISLLLKLCCMFLTRNLYFNPIIANKCSMGDSFRTIWSGKTINDIHLEQLQIKVREVDNICKTISNGLSIHEEANESILFSI</sequence>
<dbReference type="OrthoDB" id="5651688at2"/>
<dbReference type="AlphaFoldDB" id="A0A0W0SUJ3"/>
<organism evidence="1 2">
    <name type="scientific">Legionella brunensis</name>
    <dbReference type="NCBI Taxonomy" id="29422"/>
    <lineage>
        <taxon>Bacteria</taxon>
        <taxon>Pseudomonadati</taxon>
        <taxon>Pseudomonadota</taxon>
        <taxon>Gammaproteobacteria</taxon>
        <taxon>Legionellales</taxon>
        <taxon>Legionellaceae</taxon>
        <taxon>Legionella</taxon>
    </lineage>
</organism>
<protein>
    <submittedName>
        <fullName evidence="1">Uncharacterized protein</fullName>
    </submittedName>
</protein>
<name>A0A0W0SUJ3_9GAMM</name>
<comment type="caution">
    <text evidence="1">The sequence shown here is derived from an EMBL/GenBank/DDBJ whole genome shotgun (WGS) entry which is preliminary data.</text>
</comment>
<dbReference type="RefSeq" id="WP_058440396.1">
    <property type="nucleotide sequence ID" value="NZ_CAAAHU010000001.1"/>
</dbReference>